<protein>
    <recommendedName>
        <fullName evidence="3">Phage tail protein</fullName>
    </recommendedName>
</protein>
<gene>
    <name evidence="1" type="ORF">CA267_001740</name>
</gene>
<dbReference type="Pfam" id="PF18906">
    <property type="entry name" value="Phage_tube_2"/>
    <property type="match status" value="1"/>
</dbReference>
<reference evidence="1 2" key="2">
    <citation type="submission" date="2020-04" db="EMBL/GenBank/DDBJ databases">
        <title>Complete genome sequence of Alteromonas pelagimontana 5.12T.</title>
        <authorList>
            <person name="Sinha R.K."/>
            <person name="Krishnan K.P."/>
            <person name="Kurian J.P."/>
        </authorList>
    </citation>
    <scope>NUCLEOTIDE SEQUENCE [LARGE SCALE GENOMIC DNA]</scope>
    <source>
        <strain evidence="1 2">5.12</strain>
    </source>
</reference>
<dbReference type="KEGG" id="apel:CA267_001740"/>
<dbReference type="RefSeq" id="WP_075609068.1">
    <property type="nucleotide sequence ID" value="NZ_CP052766.1"/>
</dbReference>
<organism evidence="1 2">
    <name type="scientific">Alteromonas pelagimontana</name>
    <dbReference type="NCBI Taxonomy" id="1858656"/>
    <lineage>
        <taxon>Bacteria</taxon>
        <taxon>Pseudomonadati</taxon>
        <taxon>Pseudomonadota</taxon>
        <taxon>Gammaproteobacteria</taxon>
        <taxon>Alteromonadales</taxon>
        <taxon>Alteromonadaceae</taxon>
        <taxon>Alteromonas/Salinimonas group</taxon>
        <taxon>Alteromonas</taxon>
    </lineage>
</organism>
<dbReference type="InterPro" id="IPR044000">
    <property type="entry name" value="Phage_tube_2"/>
</dbReference>
<dbReference type="EMBL" id="CP052766">
    <property type="protein sequence ID" value="QJR79606.1"/>
    <property type="molecule type" value="Genomic_DNA"/>
</dbReference>
<dbReference type="Proteomes" id="UP000219285">
    <property type="component" value="Chromosome"/>
</dbReference>
<accession>A0A6M4MBT3</accession>
<sequence>MLTTREAIALKIESTPGTESAPDPLVDSILVSAVSISNEGLRMIERPNIKPSIATDQQIFGGTMKKLSFTAELKGSGTAGTAPEIGQSLRACGLSETIGAGTVTYAPVSDGHESATIYYYQDGRLYKLLGCKGNVTLNAEAGALGTAQFEFTGHDGGLADALFPTLAYNSTVPKPFIKVAFKIDEYGAIINSLSLNAGNNIVINGDVSSDWGFGDVEITKRDPNGTIDPRAVSLATKNFYTAFKDGTRLALSTGPVGSTTGNRYQIDASIAIRELAHGEREQIRTDDLTFGCHETNGDDDWSITFS</sequence>
<evidence type="ECO:0000313" key="1">
    <source>
        <dbReference type="EMBL" id="QJR79606.1"/>
    </source>
</evidence>
<dbReference type="OrthoDB" id="6147138at2"/>
<evidence type="ECO:0008006" key="3">
    <source>
        <dbReference type="Google" id="ProtNLM"/>
    </source>
</evidence>
<evidence type="ECO:0000313" key="2">
    <source>
        <dbReference type="Proteomes" id="UP000219285"/>
    </source>
</evidence>
<name>A0A6M4MBT3_9ALTE</name>
<keyword evidence="2" id="KW-1185">Reference proteome</keyword>
<proteinExistence type="predicted"/>
<dbReference type="AlphaFoldDB" id="A0A6M4MBT3"/>
<reference evidence="2" key="1">
    <citation type="submission" date="2014-12" db="EMBL/GenBank/DDBJ databases">
        <title>Complete genome sequence of a multi-drug resistant Klebsiella pneumoniae.</title>
        <authorList>
            <person name="Hua X."/>
            <person name="Chen Q."/>
            <person name="Li X."/>
            <person name="Feng Y."/>
            <person name="Ruan Z."/>
            <person name="Yu Y."/>
        </authorList>
    </citation>
    <scope>NUCLEOTIDE SEQUENCE [LARGE SCALE GENOMIC DNA]</scope>
    <source>
        <strain evidence="2">5.12</strain>
    </source>
</reference>